<dbReference type="Pfam" id="PF05133">
    <property type="entry name" value="SPP1_portal"/>
    <property type="match status" value="1"/>
</dbReference>
<accession>A0ABX3HSV6</accession>
<keyword evidence="2" id="KW-1185">Reference proteome</keyword>
<dbReference type="Proteomes" id="UP000187313">
    <property type="component" value="Unassembled WGS sequence"/>
</dbReference>
<evidence type="ECO:0000313" key="2">
    <source>
        <dbReference type="Proteomes" id="UP000187313"/>
    </source>
</evidence>
<proteinExistence type="predicted"/>
<protein>
    <submittedName>
        <fullName evidence="1">Uncharacterized protein</fullName>
    </submittedName>
</protein>
<dbReference type="EMBL" id="MPTD01000004">
    <property type="protein sequence ID" value="OMD54091.1"/>
    <property type="molecule type" value="Genomic_DNA"/>
</dbReference>
<dbReference type="InterPro" id="IPR021145">
    <property type="entry name" value="Portal_protein_SPP1_Gp6-like"/>
</dbReference>
<reference evidence="1 2" key="1">
    <citation type="submission" date="2016-10" db="EMBL/GenBank/DDBJ databases">
        <title>Paenibacillus species isolates.</title>
        <authorList>
            <person name="Beno S.M."/>
        </authorList>
    </citation>
    <scope>NUCLEOTIDE SEQUENCE [LARGE SCALE GENOMIC DNA]</scope>
    <source>
        <strain evidence="1 2">FSL R5-0923</strain>
    </source>
</reference>
<evidence type="ECO:0000313" key="1">
    <source>
        <dbReference type="EMBL" id="OMD54091.1"/>
    </source>
</evidence>
<dbReference type="RefSeq" id="WP_076298759.1">
    <property type="nucleotide sequence ID" value="NZ_MPTD01000004.1"/>
</dbReference>
<gene>
    <name evidence="1" type="ORF">BSK51_07850</name>
</gene>
<sequence length="154" mass="17586">MSTTEEVNRIIEKGAASAMTDEEIVKQEIDDWLSSQERKEKLAGERYYRNKADILKRKRMTIGAGGALVEATNLANNKIVHGFLRKLVDQKAGYLLSKEMSIQTKNKVYDELLTGIFDKGFKRLLKNLLKESVKKGCAWLHVYLRRECPFSDGC</sequence>
<comment type="caution">
    <text evidence="1">The sequence shown here is derived from an EMBL/GenBank/DDBJ whole genome shotgun (WGS) entry which is preliminary data.</text>
</comment>
<name>A0ABX3HSV6_9BACL</name>
<organism evidence="1 2">
    <name type="scientific">Paenibacillus odorifer</name>
    <dbReference type="NCBI Taxonomy" id="189426"/>
    <lineage>
        <taxon>Bacteria</taxon>
        <taxon>Bacillati</taxon>
        <taxon>Bacillota</taxon>
        <taxon>Bacilli</taxon>
        <taxon>Bacillales</taxon>
        <taxon>Paenibacillaceae</taxon>
        <taxon>Paenibacillus</taxon>
    </lineage>
</organism>